<dbReference type="SUPFAM" id="SSF51735">
    <property type="entry name" value="NAD(P)-binding Rossmann-fold domains"/>
    <property type="match status" value="1"/>
</dbReference>
<dbReference type="GO" id="GO:0016616">
    <property type="term" value="F:oxidoreductase activity, acting on the CH-OH group of donors, NAD or NADP as acceptor"/>
    <property type="evidence" value="ECO:0007669"/>
    <property type="project" value="InterPro"/>
</dbReference>
<dbReference type="SUPFAM" id="SSF48179">
    <property type="entry name" value="6-phosphogluconate dehydrogenase C-terminal domain-like"/>
    <property type="match status" value="1"/>
</dbReference>
<dbReference type="NCBIfam" id="TIGR03026">
    <property type="entry name" value="NDP-sugDHase"/>
    <property type="match status" value="1"/>
</dbReference>
<dbReference type="InterPro" id="IPR008927">
    <property type="entry name" value="6-PGluconate_DH-like_C_sf"/>
</dbReference>
<dbReference type="Pfam" id="PF00984">
    <property type="entry name" value="UDPG_MGDP_dh"/>
    <property type="match status" value="1"/>
</dbReference>
<dbReference type="EMBL" id="DUGH01000033">
    <property type="protein sequence ID" value="HIH16040.1"/>
    <property type="molecule type" value="Genomic_DNA"/>
</dbReference>
<dbReference type="SUPFAM" id="SSF52413">
    <property type="entry name" value="UDP-glucose/GDP-mannose dehydrogenase C-terminal domain"/>
    <property type="match status" value="1"/>
</dbReference>
<dbReference type="Proteomes" id="UP000564964">
    <property type="component" value="Unassembled WGS sequence"/>
</dbReference>
<feature type="domain" description="UDP-glucose/GDP-mannose dehydrogenase C-terminal" evidence="1">
    <location>
        <begin position="179"/>
        <end position="272"/>
    </location>
</feature>
<accession>A0A7J4JG01</accession>
<dbReference type="AlphaFoldDB" id="A0A7J4JG01"/>
<dbReference type="InterPro" id="IPR014026">
    <property type="entry name" value="UDP-Glc/GDP-Man_DH_dimer"/>
</dbReference>
<evidence type="ECO:0000313" key="2">
    <source>
        <dbReference type="EMBL" id="HIH16040.1"/>
    </source>
</evidence>
<organism evidence="2 3">
    <name type="scientific">Candidatus Iainarchaeum sp</name>
    <dbReference type="NCBI Taxonomy" id="3101447"/>
    <lineage>
        <taxon>Archaea</taxon>
        <taxon>Candidatus Iainarchaeota</taxon>
        <taxon>Candidatus Iainarchaeia</taxon>
        <taxon>Candidatus Iainarchaeales</taxon>
        <taxon>Candidatus Iainarchaeaceae</taxon>
        <taxon>Candidatus Iainarchaeum</taxon>
    </lineage>
</organism>
<dbReference type="PANTHER" id="PTHR43491:SF1">
    <property type="entry name" value="UDP-N-ACETYL-D-MANNOSAMINE DEHYDROGENASE"/>
    <property type="match status" value="1"/>
</dbReference>
<dbReference type="Pfam" id="PF03720">
    <property type="entry name" value="UDPG_MGDP_dh_C"/>
    <property type="match status" value="1"/>
</dbReference>
<dbReference type="Gene3D" id="3.40.50.720">
    <property type="entry name" value="NAD(P)-binding Rossmann-like Domain"/>
    <property type="match status" value="2"/>
</dbReference>
<gene>
    <name evidence="2" type="ORF">HA252_01400</name>
</gene>
<dbReference type="GO" id="GO:0051287">
    <property type="term" value="F:NAD binding"/>
    <property type="evidence" value="ECO:0007669"/>
    <property type="project" value="InterPro"/>
</dbReference>
<dbReference type="InterPro" id="IPR017476">
    <property type="entry name" value="UDP-Glc/GDP-Man"/>
</dbReference>
<dbReference type="GO" id="GO:0000271">
    <property type="term" value="P:polysaccharide biosynthetic process"/>
    <property type="evidence" value="ECO:0007669"/>
    <property type="project" value="InterPro"/>
</dbReference>
<dbReference type="InterPro" id="IPR036220">
    <property type="entry name" value="UDP-Glc/GDP-Man_DH_C_sf"/>
</dbReference>
<sequence length="287" mass="31594">LKIGKDFFLAFSPERVDPGNPKYKTKDITKIVGGVTPECTELGRLLYSQAIKEVIPVSSTRSAEMVKLLENTFRSVNIAMVNELALMCHKMGLDVWEIINAAKTKPFGFMPFYPGPGVGGTCIPKDPYYLIERAREKGFEHRFVSLARSLNNAMPVYAVSLVEQLLASLGKPVETAHLALLGLSYKADVDDVRESPALEILRLLSAKNKSLKAFDPFVPGKSNVRSLEEAVQGADCVLLATNHRSFVKSLSPRQLKAWNVKAVFDARNALDKEGILAAGIRYKGIGR</sequence>
<proteinExistence type="predicted"/>
<reference evidence="3" key="1">
    <citation type="journal article" date="2020" name="bioRxiv">
        <title>A rank-normalized archaeal taxonomy based on genome phylogeny resolves widespread incomplete and uneven classifications.</title>
        <authorList>
            <person name="Rinke C."/>
            <person name="Chuvochina M."/>
            <person name="Mussig A.J."/>
            <person name="Chaumeil P.-A."/>
            <person name="Waite D.W."/>
            <person name="Whitman W.B."/>
            <person name="Parks D.H."/>
            <person name="Hugenholtz P."/>
        </authorList>
    </citation>
    <scope>NUCLEOTIDE SEQUENCE [LARGE SCALE GENOMIC DNA]</scope>
</reference>
<dbReference type="PIRSF" id="PIRSF500136">
    <property type="entry name" value="UDP_ManNAc_DH"/>
    <property type="match status" value="1"/>
</dbReference>
<feature type="non-terminal residue" evidence="2">
    <location>
        <position position="1"/>
    </location>
</feature>
<evidence type="ECO:0000313" key="3">
    <source>
        <dbReference type="Proteomes" id="UP000564964"/>
    </source>
</evidence>
<evidence type="ECO:0000259" key="1">
    <source>
        <dbReference type="SMART" id="SM00984"/>
    </source>
</evidence>
<name>A0A7J4JG01_9ARCH</name>
<dbReference type="PANTHER" id="PTHR43491">
    <property type="entry name" value="UDP-N-ACETYL-D-MANNOSAMINE DEHYDROGENASE"/>
    <property type="match status" value="1"/>
</dbReference>
<dbReference type="InterPro" id="IPR014027">
    <property type="entry name" value="UDP-Glc/GDP-Man_DH_C"/>
</dbReference>
<dbReference type="SMART" id="SM00984">
    <property type="entry name" value="UDPG_MGDP_dh_C"/>
    <property type="match status" value="1"/>
</dbReference>
<dbReference type="PIRSF" id="PIRSF000124">
    <property type="entry name" value="UDPglc_GDPman_dh"/>
    <property type="match status" value="1"/>
</dbReference>
<dbReference type="GO" id="GO:0016628">
    <property type="term" value="F:oxidoreductase activity, acting on the CH-CH group of donors, NAD or NADP as acceptor"/>
    <property type="evidence" value="ECO:0007669"/>
    <property type="project" value="InterPro"/>
</dbReference>
<dbReference type="InterPro" id="IPR028359">
    <property type="entry name" value="UDP_ManNAc/GlcNAc_DH"/>
</dbReference>
<protein>
    <submittedName>
        <fullName evidence="2">Nucleotide sugar dehydrogenase</fullName>
    </submittedName>
</protein>
<comment type="caution">
    <text evidence="2">The sequence shown here is derived from an EMBL/GenBank/DDBJ whole genome shotgun (WGS) entry which is preliminary data.</text>
</comment>
<dbReference type="InterPro" id="IPR036291">
    <property type="entry name" value="NAD(P)-bd_dom_sf"/>
</dbReference>